<dbReference type="Proteomes" id="UP000024635">
    <property type="component" value="Unassembled WGS sequence"/>
</dbReference>
<name>A0A016TYZ3_9BILA</name>
<feature type="region of interest" description="Disordered" evidence="1">
    <location>
        <begin position="52"/>
        <end position="74"/>
    </location>
</feature>
<keyword evidence="3" id="KW-1185">Reference proteome</keyword>
<evidence type="ECO:0000256" key="1">
    <source>
        <dbReference type="SAM" id="MobiDB-lite"/>
    </source>
</evidence>
<reference evidence="3" key="1">
    <citation type="journal article" date="2015" name="Nat. Genet.">
        <title>The genome and transcriptome of the zoonotic hookworm Ancylostoma ceylanicum identify infection-specific gene families.</title>
        <authorList>
            <person name="Schwarz E.M."/>
            <person name="Hu Y."/>
            <person name="Antoshechkin I."/>
            <person name="Miller M.M."/>
            <person name="Sternberg P.W."/>
            <person name="Aroian R.V."/>
        </authorList>
    </citation>
    <scope>NUCLEOTIDE SEQUENCE</scope>
    <source>
        <strain evidence="3">HY135</strain>
    </source>
</reference>
<sequence length="128" mass="14014">MIITTLLSILNKFSPRREEMDVVVDEAPMDVAAAEPDQVINAEPNNTVEMITAPPPQGQGFNTPVARPTPSEPRGGFAQEILDLIQVENKNALMPSCSNARHIATVTVRTVRQAFFQRLLTIPGFNST</sequence>
<accession>A0A016TYZ3</accession>
<evidence type="ECO:0000313" key="3">
    <source>
        <dbReference type="Proteomes" id="UP000024635"/>
    </source>
</evidence>
<comment type="caution">
    <text evidence="2">The sequence shown here is derived from an EMBL/GenBank/DDBJ whole genome shotgun (WGS) entry which is preliminary data.</text>
</comment>
<dbReference type="AlphaFoldDB" id="A0A016TYZ3"/>
<dbReference type="OrthoDB" id="10516305at2759"/>
<organism evidence="2 3">
    <name type="scientific">Ancylostoma ceylanicum</name>
    <dbReference type="NCBI Taxonomy" id="53326"/>
    <lineage>
        <taxon>Eukaryota</taxon>
        <taxon>Metazoa</taxon>
        <taxon>Ecdysozoa</taxon>
        <taxon>Nematoda</taxon>
        <taxon>Chromadorea</taxon>
        <taxon>Rhabditida</taxon>
        <taxon>Rhabditina</taxon>
        <taxon>Rhabditomorpha</taxon>
        <taxon>Strongyloidea</taxon>
        <taxon>Ancylostomatidae</taxon>
        <taxon>Ancylostomatinae</taxon>
        <taxon>Ancylostoma</taxon>
    </lineage>
</organism>
<evidence type="ECO:0000313" key="2">
    <source>
        <dbReference type="EMBL" id="EYC07528.1"/>
    </source>
</evidence>
<proteinExistence type="predicted"/>
<protein>
    <submittedName>
        <fullName evidence="2">Uncharacterized protein</fullName>
    </submittedName>
</protein>
<gene>
    <name evidence="2" type="primary">Acey_s0070.g481</name>
    <name evidence="2" type="ORF">Y032_0070g481</name>
</gene>
<dbReference type="EMBL" id="JARK01001406">
    <property type="protein sequence ID" value="EYC07528.1"/>
    <property type="molecule type" value="Genomic_DNA"/>
</dbReference>